<feature type="compositionally biased region" description="Basic residues" evidence="1">
    <location>
        <begin position="275"/>
        <end position="287"/>
    </location>
</feature>
<feature type="compositionally biased region" description="Basic residues" evidence="1">
    <location>
        <begin position="354"/>
        <end position="363"/>
    </location>
</feature>
<dbReference type="PROSITE" id="PS50969">
    <property type="entry name" value="FCP1"/>
    <property type="match status" value="1"/>
</dbReference>
<proteinExistence type="predicted"/>
<name>A0A7J8WGW1_GOSAI</name>
<dbReference type="EMBL" id="JABFAA010000001">
    <property type="protein sequence ID" value="MBA0674288.1"/>
    <property type="molecule type" value="Genomic_DNA"/>
</dbReference>
<feature type="compositionally biased region" description="Polar residues" evidence="1">
    <location>
        <begin position="1"/>
        <end position="10"/>
    </location>
</feature>
<evidence type="ECO:0000259" key="2">
    <source>
        <dbReference type="PROSITE" id="PS50969"/>
    </source>
</evidence>
<dbReference type="Pfam" id="PF03031">
    <property type="entry name" value="NIF"/>
    <property type="match status" value="1"/>
</dbReference>
<comment type="caution">
    <text evidence="3">The sequence shown here is derived from an EMBL/GenBank/DDBJ whole genome shotgun (WGS) entry which is preliminary data.</text>
</comment>
<feature type="region of interest" description="Disordered" evidence="1">
    <location>
        <begin position="273"/>
        <end position="301"/>
    </location>
</feature>
<dbReference type="PANTHER" id="PTHR12210">
    <property type="entry name" value="DULLARD PROTEIN PHOSPHATASE"/>
    <property type="match status" value="1"/>
</dbReference>
<feature type="region of interest" description="Disordered" evidence="1">
    <location>
        <begin position="1"/>
        <end position="225"/>
    </location>
</feature>
<feature type="region of interest" description="Disordered" evidence="1">
    <location>
        <begin position="338"/>
        <end position="378"/>
    </location>
</feature>
<gene>
    <name evidence="3" type="ORF">Goari_015894</name>
</gene>
<accession>A0A7J8WGW1</accession>
<sequence>MEVKNVSESSVLDAKLSRSERKKLKKQRMERDIETRNGESLDKATCLGTEDVDLGAEQSSRSRKKRKRKENSFVESSGLKEEPNSLMNDSVSGRDSNVQTPGNNVSESPLKGQSADSERKRKRKKKKSKMATSVEVDNSLVDEKNKSDSHLKPGLEGAQLNEQTVQAETKRKKKKKGKGKKTTLNVMEDEDISSKSNGKDSNEVENESRCTEPQIINEKNIRKEDPISISETVESKNTNKISLITYKQSDFSGIQNPHVDGDIVMPETEVIEKSKKVKTHHKKKKKSSNLLGDGLEHVQENGPTQISVEHREKEPTIGCSENGSGEVPVGHAMPAQASGEALGNNIGIESDLKGRKRKKRKKSKDVEKETKMEEVNPSPLNLAVAKDDVTLAANVCPSNLSVTKDDVIRTANVSPSNLADTKDNVTLAANASPSNLAVVKDNATLTTNVKENNFSQTLYSSFQRKSVWRPRKKLLVLDLNGILVDVVQQPNRKPNTRVDGKGVFIRPFCVEFLEFCFKTFNVGIWSSRLNRNMTKMIGLLLRKQWKRELFFCWDRKRCTITKFKTLENEEKPLVLKELRKLWDRCLPELPWRKGDYDESNTLLLDDSPYKALRNPANTGIFPNPYQYTDADDHSLAVLTIWNSVRAVSNHTNVIVVPLSQQKFFWGAGGEPKRLYRSLPVYDIGPCYRSGIRVCIDAPGGDIRDYLERIAVAENVQKFVEQNPFGQQAITEADPHWEFYSQVIKDLRLHAG</sequence>
<dbReference type="AlphaFoldDB" id="A0A7J8WGW1"/>
<dbReference type="Proteomes" id="UP000593577">
    <property type="component" value="Unassembled WGS sequence"/>
</dbReference>
<keyword evidence="4" id="KW-1185">Reference proteome</keyword>
<feature type="compositionally biased region" description="Basic and acidic residues" evidence="1">
    <location>
        <begin position="141"/>
        <end position="153"/>
    </location>
</feature>
<protein>
    <recommendedName>
        <fullName evidence="2">FCP1 homology domain-containing protein</fullName>
    </recommendedName>
</protein>
<dbReference type="InterPro" id="IPR004274">
    <property type="entry name" value="FCP1_dom"/>
</dbReference>
<feature type="compositionally biased region" description="Basic and acidic residues" evidence="1">
    <location>
        <begin position="364"/>
        <end position="374"/>
    </location>
</feature>
<feature type="compositionally biased region" description="Polar residues" evidence="1">
    <location>
        <begin position="85"/>
        <end position="107"/>
    </location>
</feature>
<dbReference type="SMART" id="SM00577">
    <property type="entry name" value="CPDc"/>
    <property type="match status" value="1"/>
</dbReference>
<dbReference type="InterPro" id="IPR023214">
    <property type="entry name" value="HAD_sf"/>
</dbReference>
<feature type="compositionally biased region" description="Basic and acidic residues" evidence="1">
    <location>
        <begin position="197"/>
        <end position="210"/>
    </location>
</feature>
<dbReference type="InterPro" id="IPR050365">
    <property type="entry name" value="TIM50"/>
</dbReference>
<feature type="domain" description="FCP1 homology" evidence="2">
    <location>
        <begin position="468"/>
        <end position="647"/>
    </location>
</feature>
<reference evidence="3 4" key="1">
    <citation type="journal article" date="2019" name="Genome Biol. Evol.">
        <title>Insights into the evolution of the New World diploid cottons (Gossypium, subgenus Houzingenia) based on genome sequencing.</title>
        <authorList>
            <person name="Grover C.E."/>
            <person name="Arick M.A. 2nd"/>
            <person name="Thrash A."/>
            <person name="Conover J.L."/>
            <person name="Sanders W.S."/>
            <person name="Peterson D.G."/>
            <person name="Frelichowski J.E."/>
            <person name="Scheffler J.A."/>
            <person name="Scheffler B.E."/>
            <person name="Wendel J.F."/>
        </authorList>
    </citation>
    <scope>NUCLEOTIDE SEQUENCE [LARGE SCALE GENOMIC DNA]</scope>
    <source>
        <strain evidence="3">185</strain>
        <tissue evidence="3">Leaf</tissue>
    </source>
</reference>
<feature type="compositionally biased region" description="Basic residues" evidence="1">
    <location>
        <begin position="120"/>
        <end position="129"/>
    </location>
</feature>
<feature type="compositionally biased region" description="Basic residues" evidence="1">
    <location>
        <begin position="170"/>
        <end position="181"/>
    </location>
</feature>
<dbReference type="Gene3D" id="3.40.50.1000">
    <property type="entry name" value="HAD superfamily/HAD-like"/>
    <property type="match status" value="1"/>
</dbReference>
<organism evidence="3 4">
    <name type="scientific">Gossypium aridum</name>
    <name type="common">American cotton</name>
    <name type="synonym">Erioxylum aridum</name>
    <dbReference type="NCBI Taxonomy" id="34290"/>
    <lineage>
        <taxon>Eukaryota</taxon>
        <taxon>Viridiplantae</taxon>
        <taxon>Streptophyta</taxon>
        <taxon>Embryophyta</taxon>
        <taxon>Tracheophyta</taxon>
        <taxon>Spermatophyta</taxon>
        <taxon>Magnoliopsida</taxon>
        <taxon>eudicotyledons</taxon>
        <taxon>Gunneridae</taxon>
        <taxon>Pentapetalae</taxon>
        <taxon>rosids</taxon>
        <taxon>malvids</taxon>
        <taxon>Malvales</taxon>
        <taxon>Malvaceae</taxon>
        <taxon>Malvoideae</taxon>
        <taxon>Gossypium</taxon>
    </lineage>
</organism>
<evidence type="ECO:0000256" key="1">
    <source>
        <dbReference type="SAM" id="MobiDB-lite"/>
    </source>
</evidence>
<dbReference type="SUPFAM" id="SSF56784">
    <property type="entry name" value="HAD-like"/>
    <property type="match status" value="1"/>
</dbReference>
<feature type="compositionally biased region" description="Basic and acidic residues" evidence="1">
    <location>
        <begin position="27"/>
        <end position="42"/>
    </location>
</feature>
<evidence type="ECO:0000313" key="4">
    <source>
        <dbReference type="Proteomes" id="UP000593577"/>
    </source>
</evidence>
<evidence type="ECO:0000313" key="3">
    <source>
        <dbReference type="EMBL" id="MBA0674288.1"/>
    </source>
</evidence>
<dbReference type="InterPro" id="IPR036412">
    <property type="entry name" value="HAD-like_sf"/>
</dbReference>